<proteinExistence type="predicted"/>
<dbReference type="Proteomes" id="UP000823775">
    <property type="component" value="Unassembled WGS sequence"/>
</dbReference>
<evidence type="ECO:0000313" key="3">
    <source>
        <dbReference type="Proteomes" id="UP000823775"/>
    </source>
</evidence>
<dbReference type="EMBL" id="JACEIK010000916">
    <property type="protein sequence ID" value="MCD7463804.1"/>
    <property type="molecule type" value="Genomic_DNA"/>
</dbReference>
<name>A0ABS8SYH2_DATST</name>
<organism evidence="2 3">
    <name type="scientific">Datura stramonium</name>
    <name type="common">Jimsonweed</name>
    <name type="synonym">Common thornapple</name>
    <dbReference type="NCBI Taxonomy" id="4076"/>
    <lineage>
        <taxon>Eukaryota</taxon>
        <taxon>Viridiplantae</taxon>
        <taxon>Streptophyta</taxon>
        <taxon>Embryophyta</taxon>
        <taxon>Tracheophyta</taxon>
        <taxon>Spermatophyta</taxon>
        <taxon>Magnoliopsida</taxon>
        <taxon>eudicotyledons</taxon>
        <taxon>Gunneridae</taxon>
        <taxon>Pentapetalae</taxon>
        <taxon>asterids</taxon>
        <taxon>lamiids</taxon>
        <taxon>Solanales</taxon>
        <taxon>Solanaceae</taxon>
        <taxon>Solanoideae</taxon>
        <taxon>Datureae</taxon>
        <taxon>Datura</taxon>
    </lineage>
</organism>
<feature type="non-terminal residue" evidence="2">
    <location>
        <position position="66"/>
    </location>
</feature>
<protein>
    <submittedName>
        <fullName evidence="2">Uncharacterized protein</fullName>
    </submittedName>
</protein>
<keyword evidence="1" id="KW-0732">Signal</keyword>
<feature type="chain" id="PRO_5046938638" evidence="1">
    <location>
        <begin position="18"/>
        <end position="66"/>
    </location>
</feature>
<gene>
    <name evidence="2" type="ORF">HAX54_051421</name>
</gene>
<sequence>MALTASIWWNLIWLSQPQSNGTQCGPHDLNLVELNTALTASICWNLIGPSRPQSDGTQYGPHGLNL</sequence>
<comment type="caution">
    <text evidence="2">The sequence shown here is derived from an EMBL/GenBank/DDBJ whole genome shotgun (WGS) entry which is preliminary data.</text>
</comment>
<evidence type="ECO:0000313" key="2">
    <source>
        <dbReference type="EMBL" id="MCD7463804.1"/>
    </source>
</evidence>
<evidence type="ECO:0000256" key="1">
    <source>
        <dbReference type="SAM" id="SignalP"/>
    </source>
</evidence>
<reference evidence="2 3" key="1">
    <citation type="journal article" date="2021" name="BMC Genomics">
        <title>Datura genome reveals duplications of psychoactive alkaloid biosynthetic genes and high mutation rate following tissue culture.</title>
        <authorList>
            <person name="Rajewski A."/>
            <person name="Carter-House D."/>
            <person name="Stajich J."/>
            <person name="Litt A."/>
        </authorList>
    </citation>
    <scope>NUCLEOTIDE SEQUENCE [LARGE SCALE GENOMIC DNA]</scope>
    <source>
        <strain evidence="2">AR-01</strain>
    </source>
</reference>
<accession>A0ABS8SYH2</accession>
<keyword evidence="3" id="KW-1185">Reference proteome</keyword>
<feature type="signal peptide" evidence="1">
    <location>
        <begin position="1"/>
        <end position="17"/>
    </location>
</feature>